<dbReference type="Proteomes" id="UP000824890">
    <property type="component" value="Unassembled WGS sequence"/>
</dbReference>
<evidence type="ECO:0000313" key="2">
    <source>
        <dbReference type="Proteomes" id="UP000824890"/>
    </source>
</evidence>
<dbReference type="EMBL" id="JAGKQM010000858">
    <property type="protein sequence ID" value="KAH0853083.1"/>
    <property type="molecule type" value="Genomic_DNA"/>
</dbReference>
<protein>
    <submittedName>
        <fullName evidence="1">Uncharacterized protein</fullName>
    </submittedName>
</protein>
<accession>A0ABQ7XB77</accession>
<sequence length="203" mass="22097">MRDCSEIWFIVCYSPAREATRSVGKLPLWRRGEGEQKGKERYSSRSGCVWCGSALHGSGCEVGVSPLPHFSINIMVSSEGSLNSEAHAGVGLLSCGGALDLILACEGHQSIIGVESSKASLSNACSAFFTSFHPLPGFVVDLCLSGSGGSLLRFWLERSYVCLRCHQRQSLQHQVGPTSGYRRRHRALTQDGRGGLRLLRVLW</sequence>
<organism evidence="1 2">
    <name type="scientific">Brassica napus</name>
    <name type="common">Rape</name>
    <dbReference type="NCBI Taxonomy" id="3708"/>
    <lineage>
        <taxon>Eukaryota</taxon>
        <taxon>Viridiplantae</taxon>
        <taxon>Streptophyta</taxon>
        <taxon>Embryophyta</taxon>
        <taxon>Tracheophyta</taxon>
        <taxon>Spermatophyta</taxon>
        <taxon>Magnoliopsida</taxon>
        <taxon>eudicotyledons</taxon>
        <taxon>Gunneridae</taxon>
        <taxon>Pentapetalae</taxon>
        <taxon>rosids</taxon>
        <taxon>malvids</taxon>
        <taxon>Brassicales</taxon>
        <taxon>Brassicaceae</taxon>
        <taxon>Brassiceae</taxon>
        <taxon>Brassica</taxon>
    </lineage>
</organism>
<comment type="caution">
    <text evidence="1">The sequence shown here is derived from an EMBL/GenBank/DDBJ whole genome shotgun (WGS) entry which is preliminary data.</text>
</comment>
<proteinExistence type="predicted"/>
<evidence type="ECO:0000313" key="1">
    <source>
        <dbReference type="EMBL" id="KAH0853083.1"/>
    </source>
</evidence>
<gene>
    <name evidence="1" type="ORF">HID58_093456</name>
</gene>
<keyword evidence="2" id="KW-1185">Reference proteome</keyword>
<reference evidence="1 2" key="1">
    <citation type="submission" date="2021-05" db="EMBL/GenBank/DDBJ databases">
        <title>Genome Assembly of Synthetic Allotetraploid Brassica napus Reveals Homoeologous Exchanges between Subgenomes.</title>
        <authorList>
            <person name="Davis J.T."/>
        </authorList>
    </citation>
    <scope>NUCLEOTIDE SEQUENCE [LARGE SCALE GENOMIC DNA]</scope>
    <source>
        <strain evidence="2">cv. Da-Ae</strain>
        <tissue evidence="1">Seedling</tissue>
    </source>
</reference>
<name>A0ABQ7XB77_BRANA</name>